<dbReference type="Proteomes" id="UP000000305">
    <property type="component" value="Unassembled WGS sequence"/>
</dbReference>
<evidence type="ECO:0000256" key="2">
    <source>
        <dbReference type="SAM" id="Phobius"/>
    </source>
</evidence>
<proteinExistence type="predicted"/>
<keyword evidence="2" id="KW-0812">Transmembrane</keyword>
<feature type="compositionally biased region" description="Basic residues" evidence="1">
    <location>
        <begin position="65"/>
        <end position="74"/>
    </location>
</feature>
<accession>E9H5I5</accession>
<protein>
    <submittedName>
        <fullName evidence="3">Uncharacterized protein</fullName>
    </submittedName>
</protein>
<evidence type="ECO:0000256" key="1">
    <source>
        <dbReference type="SAM" id="MobiDB-lite"/>
    </source>
</evidence>
<evidence type="ECO:0000313" key="3">
    <source>
        <dbReference type="EMBL" id="EFX72993.1"/>
    </source>
</evidence>
<feature type="region of interest" description="Disordered" evidence="1">
    <location>
        <begin position="54"/>
        <end position="87"/>
    </location>
</feature>
<gene>
    <name evidence="3" type="ORF">DAPPUDRAFT_307990</name>
</gene>
<dbReference type="KEGG" id="dpx:DAPPUDRAFT_307990"/>
<keyword evidence="2" id="KW-0472">Membrane</keyword>
<dbReference type="AlphaFoldDB" id="E9H5I5"/>
<organism evidence="3 4">
    <name type="scientific">Daphnia pulex</name>
    <name type="common">Water flea</name>
    <dbReference type="NCBI Taxonomy" id="6669"/>
    <lineage>
        <taxon>Eukaryota</taxon>
        <taxon>Metazoa</taxon>
        <taxon>Ecdysozoa</taxon>
        <taxon>Arthropoda</taxon>
        <taxon>Crustacea</taxon>
        <taxon>Branchiopoda</taxon>
        <taxon>Diplostraca</taxon>
        <taxon>Cladocera</taxon>
        <taxon>Anomopoda</taxon>
        <taxon>Daphniidae</taxon>
        <taxon>Daphnia</taxon>
    </lineage>
</organism>
<evidence type="ECO:0000313" key="4">
    <source>
        <dbReference type="Proteomes" id="UP000000305"/>
    </source>
</evidence>
<keyword evidence="2" id="KW-1133">Transmembrane helix</keyword>
<feature type="transmembrane region" description="Helical" evidence="2">
    <location>
        <begin position="119"/>
        <end position="139"/>
    </location>
</feature>
<reference evidence="3 4" key="1">
    <citation type="journal article" date="2011" name="Science">
        <title>The ecoresponsive genome of Daphnia pulex.</title>
        <authorList>
            <person name="Colbourne J.K."/>
            <person name="Pfrender M.E."/>
            <person name="Gilbert D."/>
            <person name="Thomas W.K."/>
            <person name="Tucker A."/>
            <person name="Oakley T.H."/>
            <person name="Tokishita S."/>
            <person name="Aerts A."/>
            <person name="Arnold G.J."/>
            <person name="Basu M.K."/>
            <person name="Bauer D.J."/>
            <person name="Caceres C.E."/>
            <person name="Carmel L."/>
            <person name="Casola C."/>
            <person name="Choi J.H."/>
            <person name="Detter J.C."/>
            <person name="Dong Q."/>
            <person name="Dusheyko S."/>
            <person name="Eads B.D."/>
            <person name="Frohlich T."/>
            <person name="Geiler-Samerotte K.A."/>
            <person name="Gerlach D."/>
            <person name="Hatcher P."/>
            <person name="Jogdeo S."/>
            <person name="Krijgsveld J."/>
            <person name="Kriventseva E.V."/>
            <person name="Kultz D."/>
            <person name="Laforsch C."/>
            <person name="Lindquist E."/>
            <person name="Lopez J."/>
            <person name="Manak J.R."/>
            <person name="Muller J."/>
            <person name="Pangilinan J."/>
            <person name="Patwardhan R.P."/>
            <person name="Pitluck S."/>
            <person name="Pritham E.J."/>
            <person name="Rechtsteiner A."/>
            <person name="Rho M."/>
            <person name="Rogozin I.B."/>
            <person name="Sakarya O."/>
            <person name="Salamov A."/>
            <person name="Schaack S."/>
            <person name="Shapiro H."/>
            <person name="Shiga Y."/>
            <person name="Skalitzky C."/>
            <person name="Smith Z."/>
            <person name="Souvorov A."/>
            <person name="Sung W."/>
            <person name="Tang Z."/>
            <person name="Tsuchiya D."/>
            <person name="Tu H."/>
            <person name="Vos H."/>
            <person name="Wang M."/>
            <person name="Wolf Y.I."/>
            <person name="Yamagata H."/>
            <person name="Yamada T."/>
            <person name="Ye Y."/>
            <person name="Shaw J.R."/>
            <person name="Andrews J."/>
            <person name="Crease T.J."/>
            <person name="Tang H."/>
            <person name="Lucas S.M."/>
            <person name="Robertson H.M."/>
            <person name="Bork P."/>
            <person name="Koonin E.V."/>
            <person name="Zdobnov E.M."/>
            <person name="Grigoriev I.V."/>
            <person name="Lynch M."/>
            <person name="Boore J.L."/>
        </authorList>
    </citation>
    <scope>NUCLEOTIDE SEQUENCE [LARGE SCALE GENOMIC DNA]</scope>
</reference>
<keyword evidence="4" id="KW-1185">Reference proteome</keyword>
<feature type="compositionally biased region" description="Basic and acidic residues" evidence="1">
    <location>
        <begin position="75"/>
        <end position="84"/>
    </location>
</feature>
<dbReference type="EMBL" id="GL732594">
    <property type="protein sequence ID" value="EFX72993.1"/>
    <property type="molecule type" value="Genomic_DNA"/>
</dbReference>
<dbReference type="InParanoid" id="E9H5I5"/>
<sequence length="145" mass="16457">MFRNYETGMEETTIIQTPDVIHPTVSNQHSNSNMINKDEDNSVVFRAGNESILNGHSKSSIHSADKKKHWHHHNKEPQIEDSSRPLDQQLKQETIPKSTGYEINTNQQIFSSASAVGSIPVSSFLIIILTYSIHFYVFICSVERT</sequence>
<name>E9H5I5_DAPPU</name>
<dbReference type="HOGENOM" id="CLU_1788809_0_0_1"/>